<keyword evidence="4" id="KW-0347">Helicase</keyword>
<dbReference type="SUPFAM" id="SSF52540">
    <property type="entry name" value="P-loop containing nucleoside triphosphate hydrolases"/>
    <property type="match status" value="1"/>
</dbReference>
<dbReference type="GO" id="GO:0003724">
    <property type="term" value="F:RNA helicase activity"/>
    <property type="evidence" value="ECO:0007669"/>
    <property type="project" value="UniProtKB-EC"/>
</dbReference>
<feature type="compositionally biased region" description="Basic and acidic residues" evidence="7">
    <location>
        <begin position="261"/>
        <end position="284"/>
    </location>
</feature>
<dbReference type="GO" id="GO:0016787">
    <property type="term" value="F:hydrolase activity"/>
    <property type="evidence" value="ECO:0007669"/>
    <property type="project" value="UniProtKB-KW"/>
</dbReference>
<evidence type="ECO:0000256" key="1">
    <source>
        <dbReference type="ARBA" id="ARBA00012552"/>
    </source>
</evidence>
<comment type="catalytic activity">
    <reaction evidence="6">
        <text>ATP + H2O = ADP + phosphate + H(+)</text>
        <dbReference type="Rhea" id="RHEA:13065"/>
        <dbReference type="ChEBI" id="CHEBI:15377"/>
        <dbReference type="ChEBI" id="CHEBI:15378"/>
        <dbReference type="ChEBI" id="CHEBI:30616"/>
        <dbReference type="ChEBI" id="CHEBI:43474"/>
        <dbReference type="ChEBI" id="CHEBI:456216"/>
        <dbReference type="EC" id="3.6.4.13"/>
    </reaction>
</comment>
<dbReference type="PANTHER" id="PTHR47963">
    <property type="entry name" value="DEAD-BOX ATP-DEPENDENT RNA HELICASE 47, MITOCHONDRIAL"/>
    <property type="match status" value="1"/>
</dbReference>
<evidence type="ECO:0000259" key="8">
    <source>
        <dbReference type="Pfam" id="PF00270"/>
    </source>
</evidence>
<keyword evidence="5" id="KW-0067">ATP-binding</keyword>
<dbReference type="OrthoDB" id="10660007at2759"/>
<dbReference type="Gene3D" id="3.40.50.300">
    <property type="entry name" value="P-loop containing nucleotide triphosphate hydrolases"/>
    <property type="match status" value="1"/>
</dbReference>
<feature type="region of interest" description="Disordered" evidence="7">
    <location>
        <begin position="251"/>
        <end position="318"/>
    </location>
</feature>
<evidence type="ECO:0000313" key="10">
    <source>
        <dbReference type="Proteomes" id="UP000886595"/>
    </source>
</evidence>
<evidence type="ECO:0000256" key="5">
    <source>
        <dbReference type="ARBA" id="ARBA00022840"/>
    </source>
</evidence>
<sequence length="398" mass="45652">MRKHVSTACKPKKKRKKNKEKIQREDPEADLKKVKNSINGFSSKWKMHTTNIWSSIEFEFVVKIDIINMETKKKDEIMRDPLVHRDGEEYYKRIEKAWKRGYLLYEEKISEDKEDESDEEASDLEEEIRVDKISEWIDFLVELLIRDLDYLATGQNVDVKKNDPKKKSSKKVKLSVEDVKINIPKAVSNIRISDLLREKLKEKGIEGLFPSQAMNFDMVLDDTDLIGRARTGQGKTLFFVLPILESLINGPAKKKKKKKDSKSDGNNIRRGEFDNIQEERDVLRSQHKQKLNDNDVENLLYKRKRRDVTSQSTSRSESTRLQIFVRMMSGGKTIVIYANKKRDSGGAPPQNQAKGKGSSEGAACYLQRQTRLLSSPSSAAISCTQSLECSGGHLDFSS</sequence>
<dbReference type="EMBL" id="JAAMPC010000005">
    <property type="protein sequence ID" value="KAG2310804.1"/>
    <property type="molecule type" value="Genomic_DNA"/>
</dbReference>
<name>A0A8X7VGL0_BRACI</name>
<keyword evidence="10" id="KW-1185">Reference proteome</keyword>
<reference evidence="9 10" key="1">
    <citation type="submission" date="2020-02" db="EMBL/GenBank/DDBJ databases">
        <authorList>
            <person name="Ma Q."/>
            <person name="Huang Y."/>
            <person name="Song X."/>
            <person name="Pei D."/>
        </authorList>
    </citation>
    <scope>NUCLEOTIDE SEQUENCE [LARGE SCALE GENOMIC DNA]</scope>
    <source>
        <strain evidence="9">Sxm20200214</strain>
        <tissue evidence="9">Leaf</tissue>
    </source>
</reference>
<evidence type="ECO:0000256" key="6">
    <source>
        <dbReference type="ARBA" id="ARBA00047984"/>
    </source>
</evidence>
<dbReference type="InterPro" id="IPR050547">
    <property type="entry name" value="DEAD_box_RNA_helicases"/>
</dbReference>
<dbReference type="GO" id="GO:0003723">
    <property type="term" value="F:RNA binding"/>
    <property type="evidence" value="ECO:0007669"/>
    <property type="project" value="TreeGrafter"/>
</dbReference>
<dbReference type="Pfam" id="PF00270">
    <property type="entry name" value="DEAD"/>
    <property type="match status" value="1"/>
</dbReference>
<protein>
    <recommendedName>
        <fullName evidence="1">RNA helicase</fullName>
        <ecNumber evidence="1">3.6.4.13</ecNumber>
    </recommendedName>
</protein>
<keyword evidence="3" id="KW-0378">Hydrolase</keyword>
<feature type="region of interest" description="Disordered" evidence="7">
    <location>
        <begin position="340"/>
        <end position="360"/>
    </location>
</feature>
<evidence type="ECO:0000256" key="4">
    <source>
        <dbReference type="ARBA" id="ARBA00022806"/>
    </source>
</evidence>
<dbReference type="PANTHER" id="PTHR47963:SF8">
    <property type="entry name" value="ATP-DEPENDENT RNA HELICASE DEAD"/>
    <property type="match status" value="1"/>
</dbReference>
<organism evidence="9 10">
    <name type="scientific">Brassica carinata</name>
    <name type="common">Ethiopian mustard</name>
    <name type="synonym">Abyssinian cabbage</name>
    <dbReference type="NCBI Taxonomy" id="52824"/>
    <lineage>
        <taxon>Eukaryota</taxon>
        <taxon>Viridiplantae</taxon>
        <taxon>Streptophyta</taxon>
        <taxon>Embryophyta</taxon>
        <taxon>Tracheophyta</taxon>
        <taxon>Spermatophyta</taxon>
        <taxon>Magnoliopsida</taxon>
        <taxon>eudicotyledons</taxon>
        <taxon>Gunneridae</taxon>
        <taxon>Pentapetalae</taxon>
        <taxon>rosids</taxon>
        <taxon>malvids</taxon>
        <taxon>Brassicales</taxon>
        <taxon>Brassicaceae</taxon>
        <taxon>Brassiceae</taxon>
        <taxon>Brassica</taxon>
    </lineage>
</organism>
<dbReference type="AlphaFoldDB" id="A0A8X7VGL0"/>
<feature type="compositionally biased region" description="Basic residues" evidence="7">
    <location>
        <begin position="1"/>
        <end position="19"/>
    </location>
</feature>
<dbReference type="EC" id="3.6.4.13" evidence="1"/>
<comment type="caution">
    <text evidence="9">The sequence shown here is derived from an EMBL/GenBank/DDBJ whole genome shotgun (WGS) entry which is preliminary data.</text>
</comment>
<dbReference type="InterPro" id="IPR027417">
    <property type="entry name" value="P-loop_NTPase"/>
</dbReference>
<evidence type="ECO:0000313" key="9">
    <source>
        <dbReference type="EMBL" id="KAG2310804.1"/>
    </source>
</evidence>
<dbReference type="Proteomes" id="UP000886595">
    <property type="component" value="Unassembled WGS sequence"/>
</dbReference>
<dbReference type="GO" id="GO:0005524">
    <property type="term" value="F:ATP binding"/>
    <property type="evidence" value="ECO:0007669"/>
    <property type="project" value="UniProtKB-KW"/>
</dbReference>
<keyword evidence="2" id="KW-0547">Nucleotide-binding</keyword>
<dbReference type="InterPro" id="IPR011545">
    <property type="entry name" value="DEAD/DEAH_box_helicase_dom"/>
</dbReference>
<feature type="region of interest" description="Disordered" evidence="7">
    <location>
        <begin position="1"/>
        <end position="28"/>
    </location>
</feature>
<accession>A0A8X7VGL0</accession>
<evidence type="ECO:0000256" key="2">
    <source>
        <dbReference type="ARBA" id="ARBA00022741"/>
    </source>
</evidence>
<evidence type="ECO:0000256" key="3">
    <source>
        <dbReference type="ARBA" id="ARBA00022801"/>
    </source>
</evidence>
<feature type="compositionally biased region" description="Low complexity" evidence="7">
    <location>
        <begin position="309"/>
        <end position="318"/>
    </location>
</feature>
<gene>
    <name evidence="9" type="ORF">Bca52824_022361</name>
</gene>
<proteinExistence type="predicted"/>
<evidence type="ECO:0000256" key="7">
    <source>
        <dbReference type="SAM" id="MobiDB-lite"/>
    </source>
</evidence>
<feature type="domain" description="DEAD/DEAH-box helicase" evidence="8">
    <location>
        <begin position="210"/>
        <end position="255"/>
    </location>
</feature>